<dbReference type="EMBL" id="MN739074">
    <property type="protein sequence ID" value="QHS87031.1"/>
    <property type="molecule type" value="Genomic_DNA"/>
</dbReference>
<dbReference type="PANTHER" id="PTHR13271:SF137">
    <property type="entry name" value="SET DOMAIN-CONTAINING PROTEIN"/>
    <property type="match status" value="1"/>
</dbReference>
<dbReference type="CDD" id="cd10527">
    <property type="entry name" value="SET_LSMT"/>
    <property type="match status" value="1"/>
</dbReference>
<accession>A0A6C0B5T3</accession>
<feature type="domain" description="SET" evidence="4">
    <location>
        <begin position="29"/>
        <end position="229"/>
    </location>
</feature>
<keyword evidence="2" id="KW-0808">Transferase</keyword>
<sequence>MLTRFITWLNNNGAEGAALYFKEYTNTMRGVYSSENISSGTNIMKIPINMIIHNELAEKKSVTVKKLMQNNVNFISPAHVYISIYIIETLDDPTHFFYPYYQILPGNLNNVPLFWSDYELDELEGSNFLKLINNKIIKLKKEYNKIIDSVPYFKNLANFAKYKYIRLLVASRNFTLKINHRVLNGLVPWADMLNHEYPPQTTWGFKEGFFYIDSIKDINANVEIMDSYGLKTNAKYLLHYGFTVEDSANRSNDNVSVVIKSQEKILTTPFNNYALQNLLDIFRKKNYNTGEIYKNLETEKKNLYKIAKELMFILDKYKTTYKNDKILLNSGTIDKFSNKYNILVIISTEKNIIQEYIAGIFKILEYIDMKPGERKLDQAYLIDYFNQFKDLV</sequence>
<organism evidence="5">
    <name type="scientific">viral metagenome</name>
    <dbReference type="NCBI Taxonomy" id="1070528"/>
    <lineage>
        <taxon>unclassified sequences</taxon>
        <taxon>metagenomes</taxon>
        <taxon>organismal metagenomes</taxon>
    </lineage>
</organism>
<dbReference type="GO" id="GO:0032259">
    <property type="term" value="P:methylation"/>
    <property type="evidence" value="ECO:0007669"/>
    <property type="project" value="UniProtKB-KW"/>
</dbReference>
<name>A0A6C0B5T3_9ZZZZ</name>
<dbReference type="InterPro" id="IPR001214">
    <property type="entry name" value="SET_dom"/>
</dbReference>
<evidence type="ECO:0000256" key="2">
    <source>
        <dbReference type="ARBA" id="ARBA00022679"/>
    </source>
</evidence>
<evidence type="ECO:0000259" key="4">
    <source>
        <dbReference type="Pfam" id="PF00856"/>
    </source>
</evidence>
<dbReference type="PANTHER" id="PTHR13271">
    <property type="entry name" value="UNCHARACTERIZED PUTATIVE METHYLTRANSFERASE"/>
    <property type="match status" value="1"/>
</dbReference>
<keyword evidence="3" id="KW-0949">S-adenosyl-L-methionine</keyword>
<dbReference type="InterPro" id="IPR046341">
    <property type="entry name" value="SET_dom_sf"/>
</dbReference>
<evidence type="ECO:0000256" key="3">
    <source>
        <dbReference type="ARBA" id="ARBA00022691"/>
    </source>
</evidence>
<dbReference type="AlphaFoldDB" id="A0A6C0B5T3"/>
<protein>
    <recommendedName>
        <fullName evidence="4">SET domain-containing protein</fullName>
    </recommendedName>
</protein>
<proteinExistence type="predicted"/>
<dbReference type="InterPro" id="IPR036464">
    <property type="entry name" value="Rubisco_LSMT_subst-bd_sf"/>
</dbReference>
<dbReference type="SUPFAM" id="SSF81822">
    <property type="entry name" value="RuBisCo LSMT C-terminal, substrate-binding domain"/>
    <property type="match status" value="1"/>
</dbReference>
<reference evidence="5" key="1">
    <citation type="journal article" date="2020" name="Nature">
        <title>Giant virus diversity and host interactions through global metagenomics.</title>
        <authorList>
            <person name="Schulz F."/>
            <person name="Roux S."/>
            <person name="Paez-Espino D."/>
            <person name="Jungbluth S."/>
            <person name="Walsh D.A."/>
            <person name="Denef V.J."/>
            <person name="McMahon K.D."/>
            <person name="Konstantinidis K.T."/>
            <person name="Eloe-Fadrosh E.A."/>
            <person name="Kyrpides N.C."/>
            <person name="Woyke T."/>
        </authorList>
    </citation>
    <scope>NUCLEOTIDE SEQUENCE</scope>
    <source>
        <strain evidence="5">GVMAG-M-3300009422-16</strain>
    </source>
</reference>
<evidence type="ECO:0000256" key="1">
    <source>
        <dbReference type="ARBA" id="ARBA00022603"/>
    </source>
</evidence>
<dbReference type="Gene3D" id="3.90.1410.10">
    <property type="entry name" value="set domain protein methyltransferase, domain 1"/>
    <property type="match status" value="1"/>
</dbReference>
<dbReference type="InterPro" id="IPR050600">
    <property type="entry name" value="SETD3_SETD6_MTase"/>
</dbReference>
<keyword evidence="1" id="KW-0489">Methyltransferase</keyword>
<dbReference type="Pfam" id="PF00856">
    <property type="entry name" value="SET"/>
    <property type="match status" value="1"/>
</dbReference>
<evidence type="ECO:0000313" key="5">
    <source>
        <dbReference type="EMBL" id="QHS87031.1"/>
    </source>
</evidence>
<dbReference type="GO" id="GO:0016279">
    <property type="term" value="F:protein-lysine N-methyltransferase activity"/>
    <property type="evidence" value="ECO:0007669"/>
    <property type="project" value="TreeGrafter"/>
</dbReference>
<dbReference type="SUPFAM" id="SSF82199">
    <property type="entry name" value="SET domain"/>
    <property type="match status" value="1"/>
</dbReference>